<sequence length="105" mass="11901">MANSSLSNQTMRASMRAFGDDFQPEVTHLVKTGWTDSQIREHIKATYDISVSQRTLTCRKEDWGLILQAAEYAAQLEDCFQGEDFFNSLGISLLTTIYINKCINT</sequence>
<dbReference type="PANTHER" id="PTHR46177:SF1">
    <property type="entry name" value="INTEGRASE CATALYTIC DOMAIN-CONTAINING PROTEIN"/>
    <property type="match status" value="1"/>
</dbReference>
<gene>
    <name evidence="1" type="ORF">PGTG_10506</name>
</gene>
<dbReference type="Proteomes" id="UP000008783">
    <property type="component" value="Unassembled WGS sequence"/>
</dbReference>
<accession>E3KIK3</accession>
<organism evidence="1 2">
    <name type="scientific">Puccinia graminis f. sp. tritici (strain CRL 75-36-700-3 / race SCCL)</name>
    <name type="common">Black stem rust fungus</name>
    <dbReference type="NCBI Taxonomy" id="418459"/>
    <lineage>
        <taxon>Eukaryota</taxon>
        <taxon>Fungi</taxon>
        <taxon>Dikarya</taxon>
        <taxon>Basidiomycota</taxon>
        <taxon>Pucciniomycotina</taxon>
        <taxon>Pucciniomycetes</taxon>
        <taxon>Pucciniales</taxon>
        <taxon>Pucciniaceae</taxon>
        <taxon>Puccinia</taxon>
    </lineage>
</organism>
<dbReference type="EMBL" id="DS178289">
    <property type="protein sequence ID" value="EFP84128.1"/>
    <property type="molecule type" value="Genomic_DNA"/>
</dbReference>
<dbReference type="InParanoid" id="E3KIK3"/>
<dbReference type="HOGENOM" id="CLU_2237918_0_0_1"/>
<evidence type="ECO:0000313" key="2">
    <source>
        <dbReference type="Proteomes" id="UP000008783"/>
    </source>
</evidence>
<dbReference type="PANTHER" id="PTHR46177">
    <property type="entry name" value="INTEGRASE CATALYTIC DOMAIN-CONTAINING PROTEIN"/>
    <property type="match status" value="1"/>
</dbReference>
<reference key="1">
    <citation type="submission" date="2007-01" db="EMBL/GenBank/DDBJ databases">
        <title>The Genome Sequence of Puccinia graminis f. sp. tritici Strain CRL 75-36-700-3.</title>
        <authorList>
            <consortium name="The Broad Institute Genome Sequencing Platform"/>
            <person name="Birren B."/>
            <person name="Lander E."/>
            <person name="Galagan J."/>
            <person name="Nusbaum C."/>
            <person name="Devon K."/>
            <person name="Cuomo C."/>
            <person name="Jaffe D."/>
            <person name="Butler J."/>
            <person name="Alvarez P."/>
            <person name="Gnerre S."/>
            <person name="Grabherr M."/>
            <person name="Mauceli E."/>
            <person name="Brockman W."/>
            <person name="Young S."/>
            <person name="LaButti K."/>
            <person name="Sykes S."/>
            <person name="DeCaprio D."/>
            <person name="Crawford M."/>
            <person name="Koehrsen M."/>
            <person name="Engels R."/>
            <person name="Montgomery P."/>
            <person name="Pearson M."/>
            <person name="Howarth C."/>
            <person name="Larson L."/>
            <person name="White J."/>
            <person name="Zeng Q."/>
            <person name="Kodira C."/>
            <person name="Yandava C."/>
            <person name="Alvarado L."/>
            <person name="O'Leary S."/>
            <person name="Szabo L."/>
            <person name="Dean R."/>
            <person name="Schein J."/>
        </authorList>
    </citation>
    <scope>NUCLEOTIDE SEQUENCE</scope>
    <source>
        <strain>CRL 75-36-700-3</strain>
    </source>
</reference>
<dbReference type="VEuPathDB" id="FungiDB:PGTG_10506"/>
<protein>
    <submittedName>
        <fullName evidence="1">Uncharacterized protein</fullName>
    </submittedName>
</protein>
<dbReference type="RefSeq" id="XP_003328547.1">
    <property type="nucleotide sequence ID" value="XM_003328499.1"/>
</dbReference>
<keyword evidence="2" id="KW-1185">Reference proteome</keyword>
<name>E3KIK3_PUCGT</name>
<dbReference type="KEGG" id="pgr:PGTG_10506"/>
<dbReference type="OrthoDB" id="10440353at2759"/>
<proteinExistence type="predicted"/>
<dbReference type="GeneID" id="10545306"/>
<dbReference type="AlphaFoldDB" id="E3KIK3"/>
<reference evidence="2" key="2">
    <citation type="journal article" date="2011" name="Proc. Natl. Acad. Sci. U.S.A.">
        <title>Obligate biotrophy features unraveled by the genomic analysis of rust fungi.</title>
        <authorList>
            <person name="Duplessis S."/>
            <person name="Cuomo C.A."/>
            <person name="Lin Y.-C."/>
            <person name="Aerts A."/>
            <person name="Tisserant E."/>
            <person name="Veneault-Fourrey C."/>
            <person name="Joly D.L."/>
            <person name="Hacquard S."/>
            <person name="Amselem J."/>
            <person name="Cantarel B.L."/>
            <person name="Chiu R."/>
            <person name="Coutinho P.M."/>
            <person name="Feau N."/>
            <person name="Field M."/>
            <person name="Frey P."/>
            <person name="Gelhaye E."/>
            <person name="Goldberg J."/>
            <person name="Grabherr M.G."/>
            <person name="Kodira C.D."/>
            <person name="Kohler A."/>
            <person name="Kuees U."/>
            <person name="Lindquist E.A."/>
            <person name="Lucas S.M."/>
            <person name="Mago R."/>
            <person name="Mauceli E."/>
            <person name="Morin E."/>
            <person name="Murat C."/>
            <person name="Pangilinan J.L."/>
            <person name="Park R."/>
            <person name="Pearson M."/>
            <person name="Quesneville H."/>
            <person name="Rouhier N."/>
            <person name="Sakthikumar S."/>
            <person name="Salamov A.A."/>
            <person name="Schmutz J."/>
            <person name="Selles B."/>
            <person name="Shapiro H."/>
            <person name="Tanguay P."/>
            <person name="Tuskan G.A."/>
            <person name="Henrissat B."/>
            <person name="Van de Peer Y."/>
            <person name="Rouze P."/>
            <person name="Ellis J.G."/>
            <person name="Dodds P.N."/>
            <person name="Schein J.E."/>
            <person name="Zhong S."/>
            <person name="Hamelin R.C."/>
            <person name="Grigoriev I.V."/>
            <person name="Szabo L.J."/>
            <person name="Martin F."/>
        </authorList>
    </citation>
    <scope>NUCLEOTIDE SEQUENCE [LARGE SCALE GENOMIC DNA]</scope>
    <source>
        <strain evidence="2">CRL 75-36-700-3 / race SCCL</strain>
    </source>
</reference>
<evidence type="ECO:0000313" key="1">
    <source>
        <dbReference type="EMBL" id="EFP84128.1"/>
    </source>
</evidence>